<evidence type="ECO:0000256" key="10">
    <source>
        <dbReference type="ARBA" id="ARBA00023163"/>
    </source>
</evidence>
<dbReference type="EMBL" id="JAMTCO010000002">
    <property type="protein sequence ID" value="MCP2268169.1"/>
    <property type="molecule type" value="Genomic_DNA"/>
</dbReference>
<comment type="PTM">
    <text evidence="11">Upon Fe-S cluster removal intramolecular disulfide bonds are formed.</text>
</comment>
<dbReference type="PANTHER" id="PTHR38839">
    <property type="entry name" value="TRANSCRIPTIONAL REGULATOR WHID-RELATED"/>
    <property type="match status" value="1"/>
</dbReference>
<comment type="caution">
    <text evidence="13">The sequence shown here is derived from an EMBL/GenBank/DDBJ whole genome shotgun (WGS) entry which is preliminary data.</text>
</comment>
<dbReference type="PROSITE" id="PS51674">
    <property type="entry name" value="4FE4S_WBL"/>
    <property type="match status" value="1"/>
</dbReference>
<feature type="binding site" evidence="11">
    <location>
        <position position="22"/>
    </location>
    <ligand>
        <name>[4Fe-4S] cluster</name>
        <dbReference type="ChEBI" id="CHEBI:49883"/>
    </ligand>
</feature>
<keyword evidence="4 11" id="KW-0479">Metal-binding</keyword>
<dbReference type="Proteomes" id="UP001205185">
    <property type="component" value="Unassembled WGS sequence"/>
</dbReference>
<evidence type="ECO:0000256" key="2">
    <source>
        <dbReference type="ARBA" id="ARBA00006597"/>
    </source>
</evidence>
<evidence type="ECO:0000256" key="9">
    <source>
        <dbReference type="ARBA" id="ARBA00023157"/>
    </source>
</evidence>
<keyword evidence="3 11" id="KW-0004">4Fe-4S</keyword>
<feature type="binding site" evidence="11">
    <location>
        <position position="48"/>
    </location>
    <ligand>
        <name>[4Fe-4S] cluster</name>
        <dbReference type="ChEBI" id="CHEBI:49883"/>
    </ligand>
</feature>
<dbReference type="InterPro" id="IPR034768">
    <property type="entry name" value="4FE4S_WBL"/>
</dbReference>
<evidence type="ECO:0000256" key="7">
    <source>
        <dbReference type="ARBA" id="ARBA00023015"/>
    </source>
</evidence>
<keyword evidence="10 11" id="KW-0804">Transcription</keyword>
<evidence type="ECO:0000256" key="11">
    <source>
        <dbReference type="HAMAP-Rule" id="MF_01479"/>
    </source>
</evidence>
<comment type="subcellular location">
    <subcellularLocation>
        <location evidence="1 11">Cytoplasm</location>
    </subcellularLocation>
</comment>
<comment type="function">
    <text evidence="11">Acts as a transcriptional regulator. Probably redox-responsive. The apo- but not holo-form probably binds DNA.</text>
</comment>
<gene>
    <name evidence="11" type="primary">whiB</name>
    <name evidence="13" type="ORF">LV75_000655</name>
</gene>
<proteinExistence type="inferred from homology"/>
<keyword evidence="5 11" id="KW-0408">Iron</keyword>
<evidence type="ECO:0000256" key="5">
    <source>
        <dbReference type="ARBA" id="ARBA00023004"/>
    </source>
</evidence>
<comment type="cofactor">
    <cofactor evidence="11">
        <name>[4Fe-4S] cluster</name>
        <dbReference type="ChEBI" id="CHEBI:49883"/>
    </cofactor>
    <text evidence="11">Binds 1 [4Fe-4S] cluster per subunit. Following nitrosylation of the [4Fe-4S] cluster binds 1 [4Fe-8(NO)] cluster per subunit.</text>
</comment>
<evidence type="ECO:0000256" key="3">
    <source>
        <dbReference type="ARBA" id="ARBA00022485"/>
    </source>
</evidence>
<sequence>MVLGAGCVVSAADSGWMADALCAETDPDAFHPERANPDGAARRVCQRCDVQAACLAYALATGQSEGVWGGTSPAQRRRMRLAKVVHR</sequence>
<feature type="binding site" evidence="11">
    <location>
        <position position="54"/>
    </location>
    <ligand>
        <name>[4Fe-4S] cluster</name>
        <dbReference type="ChEBI" id="CHEBI:49883"/>
    </ligand>
</feature>
<dbReference type="PANTHER" id="PTHR38839:SF4">
    <property type="entry name" value="TRANSCRIPTIONAL REGULATOR WHIB"/>
    <property type="match status" value="1"/>
</dbReference>
<feature type="domain" description="4Fe-4S Wbl-type" evidence="12">
    <location>
        <begin position="21"/>
        <end position="78"/>
    </location>
</feature>
<evidence type="ECO:0000313" key="13">
    <source>
        <dbReference type="EMBL" id="MCP2268169.1"/>
    </source>
</evidence>
<dbReference type="HAMAP" id="MF_01479">
    <property type="entry name" value="WhiB"/>
    <property type="match status" value="1"/>
</dbReference>
<evidence type="ECO:0000256" key="1">
    <source>
        <dbReference type="ARBA" id="ARBA00004496"/>
    </source>
</evidence>
<evidence type="ECO:0000256" key="8">
    <source>
        <dbReference type="ARBA" id="ARBA00023125"/>
    </source>
</evidence>
<keyword evidence="11" id="KW-0963">Cytoplasm</keyword>
<evidence type="ECO:0000256" key="4">
    <source>
        <dbReference type="ARBA" id="ARBA00022723"/>
    </source>
</evidence>
<comment type="similarity">
    <text evidence="2 11">Belongs to the WhiB family.</text>
</comment>
<accession>A0ABT1I6B0</accession>
<evidence type="ECO:0000256" key="6">
    <source>
        <dbReference type="ARBA" id="ARBA00023014"/>
    </source>
</evidence>
<reference evidence="13 14" key="1">
    <citation type="submission" date="2022-06" db="EMBL/GenBank/DDBJ databases">
        <title>Genomic Encyclopedia of Archaeal and Bacterial Type Strains, Phase II (KMG-II): from individual species to whole genera.</title>
        <authorList>
            <person name="Goeker M."/>
        </authorList>
    </citation>
    <scope>NUCLEOTIDE SEQUENCE [LARGE SCALE GENOMIC DNA]</scope>
    <source>
        <strain evidence="13 14">DSM 44255</strain>
    </source>
</reference>
<organism evidence="13 14">
    <name type="scientific">Actinokineospora diospyrosa</name>
    <dbReference type="NCBI Taxonomy" id="103728"/>
    <lineage>
        <taxon>Bacteria</taxon>
        <taxon>Bacillati</taxon>
        <taxon>Actinomycetota</taxon>
        <taxon>Actinomycetes</taxon>
        <taxon>Pseudonocardiales</taxon>
        <taxon>Pseudonocardiaceae</taxon>
        <taxon>Actinokineospora</taxon>
    </lineage>
</organism>
<keyword evidence="14" id="KW-1185">Reference proteome</keyword>
<keyword evidence="7 11" id="KW-0805">Transcription regulation</keyword>
<keyword evidence="8 11" id="KW-0238">DNA-binding</keyword>
<dbReference type="Pfam" id="PF02467">
    <property type="entry name" value="Whib"/>
    <property type="match status" value="1"/>
</dbReference>
<comment type="PTM">
    <text evidence="11">The Fe-S cluster can be nitrosylated by nitric oxide (NO).</text>
</comment>
<protein>
    <recommendedName>
        <fullName evidence="11">Transcriptional regulator WhiB</fullName>
    </recommendedName>
</protein>
<evidence type="ECO:0000259" key="12">
    <source>
        <dbReference type="PROSITE" id="PS51674"/>
    </source>
</evidence>
<name>A0ABT1I6B0_9PSEU</name>
<feature type="binding site" evidence="11">
    <location>
        <position position="45"/>
    </location>
    <ligand>
        <name>[4Fe-4S] cluster</name>
        <dbReference type="ChEBI" id="CHEBI:49883"/>
    </ligand>
</feature>
<keyword evidence="6 11" id="KW-0411">Iron-sulfur</keyword>
<keyword evidence="9 11" id="KW-1015">Disulfide bond</keyword>
<evidence type="ECO:0000313" key="14">
    <source>
        <dbReference type="Proteomes" id="UP001205185"/>
    </source>
</evidence>
<dbReference type="InterPro" id="IPR003482">
    <property type="entry name" value="Whib"/>
</dbReference>